<comment type="caution">
    <text evidence="1">The sequence shown here is derived from an EMBL/GenBank/DDBJ whole genome shotgun (WGS) entry which is preliminary data.</text>
</comment>
<reference evidence="1 2" key="1">
    <citation type="journal article" date="2016" name="Nat. Commun.">
        <title>Thousands of microbial genomes shed light on interconnected biogeochemical processes in an aquifer system.</title>
        <authorList>
            <person name="Anantharaman K."/>
            <person name="Brown C.T."/>
            <person name="Hug L.A."/>
            <person name="Sharon I."/>
            <person name="Castelle C.J."/>
            <person name="Probst A.J."/>
            <person name="Thomas B.C."/>
            <person name="Singh A."/>
            <person name="Wilkins M.J."/>
            <person name="Karaoz U."/>
            <person name="Brodie E.L."/>
            <person name="Williams K.H."/>
            <person name="Hubbard S.S."/>
            <person name="Banfield J.F."/>
        </authorList>
    </citation>
    <scope>NUCLEOTIDE SEQUENCE [LARGE SCALE GENOMIC DNA]</scope>
</reference>
<dbReference type="EMBL" id="MGDD01000118">
    <property type="protein sequence ID" value="OGL46674.1"/>
    <property type="molecule type" value="Genomic_DNA"/>
</dbReference>
<organism evidence="1 2">
    <name type="scientific">Candidatus Schekmanbacteria bacterium RBG_13_48_7</name>
    <dbReference type="NCBI Taxonomy" id="1817878"/>
    <lineage>
        <taxon>Bacteria</taxon>
        <taxon>Candidatus Schekmaniibacteriota</taxon>
    </lineage>
</organism>
<accession>A0A1F7S096</accession>
<evidence type="ECO:0000313" key="1">
    <source>
        <dbReference type="EMBL" id="OGL46674.1"/>
    </source>
</evidence>
<name>A0A1F7S096_9BACT</name>
<protein>
    <submittedName>
        <fullName evidence="1">Uncharacterized protein</fullName>
    </submittedName>
</protein>
<gene>
    <name evidence="1" type="ORF">A2161_21825</name>
</gene>
<evidence type="ECO:0000313" key="2">
    <source>
        <dbReference type="Proteomes" id="UP000179266"/>
    </source>
</evidence>
<proteinExistence type="predicted"/>
<dbReference type="Proteomes" id="UP000179266">
    <property type="component" value="Unassembled WGS sequence"/>
</dbReference>
<dbReference type="AlphaFoldDB" id="A0A1F7S096"/>
<sequence length="74" mass="8521">MNFSNPDFSQVFIAKSRRYLRIPESRGTGDAGILASLPGRLFRYNAIKMNVNEVIAENLREIRVKLKEEFSCQN</sequence>